<keyword evidence="8 9" id="KW-0694">RNA-binding</keyword>
<keyword evidence="7" id="KW-0460">Magnesium</keyword>
<dbReference type="RefSeq" id="WP_024040154.1">
    <property type="nucleotide sequence ID" value="NZ_BKBC01000045.1"/>
</dbReference>
<dbReference type="Pfam" id="PF13735">
    <property type="entry name" value="tRNA_NucTran2_2"/>
    <property type="match status" value="1"/>
</dbReference>
<reference evidence="13 15" key="1">
    <citation type="submission" date="2019-07" db="EMBL/GenBank/DDBJ databases">
        <title>Whole genome shotgun sequence of Clostridium butyricum NBRC 3858.</title>
        <authorList>
            <person name="Hosoyama A."/>
            <person name="Uohara A."/>
            <person name="Ohji S."/>
            <person name="Ichikawa N."/>
        </authorList>
    </citation>
    <scope>NUCLEOTIDE SEQUENCE [LARGE SCALE GENOMIC DNA]</scope>
    <source>
        <strain evidence="13 15">NBRC 3858</strain>
    </source>
</reference>
<evidence type="ECO:0000256" key="4">
    <source>
        <dbReference type="ARBA" id="ARBA00022695"/>
    </source>
</evidence>
<keyword evidence="5" id="KW-0479">Metal-binding</keyword>
<dbReference type="AlphaFoldDB" id="A0A512TQ12"/>
<dbReference type="EMBL" id="WOFV02000075">
    <property type="protein sequence ID" value="NAS19449.1"/>
    <property type="molecule type" value="Genomic_DNA"/>
</dbReference>
<dbReference type="Pfam" id="PF01743">
    <property type="entry name" value="PolyA_pol"/>
    <property type="match status" value="1"/>
</dbReference>
<dbReference type="InterPro" id="IPR032810">
    <property type="entry name" value="CCA-adding_enz_C"/>
</dbReference>
<protein>
    <submittedName>
        <fullName evidence="13">Polynucleotide adenylyltransferase</fullName>
    </submittedName>
    <submittedName>
        <fullName evidence="14">[cytidine(C)-cytidine(C)-adenosine (A)]-adding enzyme</fullName>
    </submittedName>
</protein>
<comment type="similarity">
    <text evidence="9">Belongs to the tRNA nucleotidyltransferase/poly(A) polymerase family.</text>
</comment>
<name>A0A512TQ12_CLOBU</name>
<organism evidence="13 15">
    <name type="scientific">Clostridium butyricum</name>
    <dbReference type="NCBI Taxonomy" id="1492"/>
    <lineage>
        <taxon>Bacteria</taxon>
        <taxon>Bacillati</taxon>
        <taxon>Bacillota</taxon>
        <taxon>Clostridia</taxon>
        <taxon>Eubacteriales</taxon>
        <taxon>Clostridiaceae</taxon>
        <taxon>Clostridium</taxon>
    </lineage>
</organism>
<keyword evidence="6" id="KW-0547">Nucleotide-binding</keyword>
<dbReference type="SUPFAM" id="SSF81891">
    <property type="entry name" value="Poly A polymerase C-terminal region-like"/>
    <property type="match status" value="1"/>
</dbReference>
<dbReference type="InterPro" id="IPR050264">
    <property type="entry name" value="Bact_CCA-adding_enz_type3_sf"/>
</dbReference>
<dbReference type="GO" id="GO:0046872">
    <property type="term" value="F:metal ion binding"/>
    <property type="evidence" value="ECO:0007669"/>
    <property type="project" value="UniProtKB-KW"/>
</dbReference>
<evidence type="ECO:0000313" key="14">
    <source>
        <dbReference type="EMBL" id="NAS19449.1"/>
    </source>
</evidence>
<proteinExistence type="inferred from homology"/>
<dbReference type="Proteomes" id="UP000474042">
    <property type="component" value="Unassembled WGS sequence"/>
</dbReference>
<dbReference type="SUPFAM" id="SSF81301">
    <property type="entry name" value="Nucleotidyltransferase"/>
    <property type="match status" value="1"/>
</dbReference>
<comment type="cofactor">
    <cofactor evidence="1">
        <name>Mg(2+)</name>
        <dbReference type="ChEBI" id="CHEBI:18420"/>
    </cofactor>
</comment>
<keyword evidence="2 9" id="KW-0808">Transferase</keyword>
<evidence type="ECO:0000313" key="16">
    <source>
        <dbReference type="Proteomes" id="UP000474042"/>
    </source>
</evidence>
<evidence type="ECO:0000256" key="3">
    <source>
        <dbReference type="ARBA" id="ARBA00022694"/>
    </source>
</evidence>
<reference evidence="14 16" key="2">
    <citation type="submission" date="2020-01" db="EMBL/GenBank/DDBJ databases">
        <title>Genome sequence of a 1,3-propanediol producer, Clostridium butyricum S3.</title>
        <authorList>
            <person name="Zhou J."/>
        </authorList>
    </citation>
    <scope>NUCLEOTIDE SEQUENCE [LARGE SCALE GENOMIC DNA]</scope>
    <source>
        <strain evidence="14 16">S3</strain>
    </source>
</reference>
<gene>
    <name evidence="13" type="ORF">CBU02nite_28120</name>
    <name evidence="14" type="ORF">GND98_016710</name>
</gene>
<sequence length="438" mass="51177">MNYKLKIPSDVQYIINVLIENGYEGYMVGGCVRDLLINREPNDYDITTNAKPEIVARLFDKVILTGLKHGTVTVIINKVQYEVTTYREDGEYKDSRHPENVKFVTDIKNDLSRRDFTINAMAYNKEKGLIDYFDGLSDLKNKVIRTVGNPEKRFTEDSLRMLRAVRFAIQLDFKIEESIIQSIKILNNNLEFISKERIREEFNKIILKDPNGLKLLHECSILKYIADDLDKAYDYYINDKIKCYNLYEHLILSSCNIKKDLSLRLTMLFHDLGKLKDWNNKLEKVDNIFIESACIAEKILRSLKYDNGTIKKVKTLITYMHSDLEDKVSIKKLLNIIDVELFEDLIKVKKAHIISENIEEVKLLNIEKIYCEIIEKNECFRIRDMRINGEDIIKIGVKKGKDVGIMLNYLLCKVIEDNNLNYKKKLLELAEDKLSMSI</sequence>
<dbReference type="GO" id="GO:0008033">
    <property type="term" value="P:tRNA processing"/>
    <property type="evidence" value="ECO:0007669"/>
    <property type="project" value="UniProtKB-KW"/>
</dbReference>
<dbReference type="PANTHER" id="PTHR46173:SF1">
    <property type="entry name" value="CCA TRNA NUCLEOTIDYLTRANSFERASE 1, MITOCHONDRIAL"/>
    <property type="match status" value="1"/>
</dbReference>
<evidence type="ECO:0000256" key="1">
    <source>
        <dbReference type="ARBA" id="ARBA00001946"/>
    </source>
</evidence>
<evidence type="ECO:0000256" key="8">
    <source>
        <dbReference type="ARBA" id="ARBA00022884"/>
    </source>
</evidence>
<feature type="domain" description="tRNA nucleotidyltransferase/poly(A) polymerase RNA and SrmB- binding" evidence="11">
    <location>
        <begin position="172"/>
        <end position="230"/>
    </location>
</feature>
<evidence type="ECO:0000256" key="6">
    <source>
        <dbReference type="ARBA" id="ARBA00022741"/>
    </source>
</evidence>
<comment type="caution">
    <text evidence="13">The sequence shown here is derived from an EMBL/GenBank/DDBJ whole genome shotgun (WGS) entry which is preliminary data.</text>
</comment>
<evidence type="ECO:0000313" key="15">
    <source>
        <dbReference type="Proteomes" id="UP000321089"/>
    </source>
</evidence>
<accession>A0A512TQ12</accession>
<evidence type="ECO:0000256" key="5">
    <source>
        <dbReference type="ARBA" id="ARBA00022723"/>
    </source>
</evidence>
<feature type="domain" description="Poly A polymerase head" evidence="10">
    <location>
        <begin position="26"/>
        <end position="145"/>
    </location>
</feature>
<dbReference type="GO" id="GO:0000049">
    <property type="term" value="F:tRNA binding"/>
    <property type="evidence" value="ECO:0007669"/>
    <property type="project" value="TreeGrafter"/>
</dbReference>
<dbReference type="Pfam" id="PF12627">
    <property type="entry name" value="PolyA_pol_RNAbd"/>
    <property type="match status" value="1"/>
</dbReference>
<dbReference type="GO" id="GO:0016779">
    <property type="term" value="F:nucleotidyltransferase activity"/>
    <property type="evidence" value="ECO:0007669"/>
    <property type="project" value="UniProtKB-KW"/>
</dbReference>
<dbReference type="CDD" id="cd05398">
    <property type="entry name" value="NT_ClassII-CCAase"/>
    <property type="match status" value="1"/>
</dbReference>
<evidence type="ECO:0000256" key="2">
    <source>
        <dbReference type="ARBA" id="ARBA00022679"/>
    </source>
</evidence>
<dbReference type="Gene3D" id="3.30.460.10">
    <property type="entry name" value="Beta Polymerase, domain 2"/>
    <property type="match status" value="1"/>
</dbReference>
<dbReference type="Gene3D" id="1.10.3090.10">
    <property type="entry name" value="cca-adding enzyme, domain 2"/>
    <property type="match status" value="1"/>
</dbReference>
<dbReference type="EMBL" id="BKBC01000045">
    <property type="protein sequence ID" value="GEQ22306.1"/>
    <property type="molecule type" value="Genomic_DNA"/>
</dbReference>
<keyword evidence="4 13" id="KW-0548">Nucleotidyltransferase</keyword>
<evidence type="ECO:0000259" key="12">
    <source>
        <dbReference type="Pfam" id="PF13735"/>
    </source>
</evidence>
<dbReference type="GO" id="GO:0000166">
    <property type="term" value="F:nucleotide binding"/>
    <property type="evidence" value="ECO:0007669"/>
    <property type="project" value="UniProtKB-KW"/>
</dbReference>
<evidence type="ECO:0000256" key="7">
    <source>
        <dbReference type="ARBA" id="ARBA00022842"/>
    </source>
</evidence>
<evidence type="ECO:0000313" key="13">
    <source>
        <dbReference type="EMBL" id="GEQ22306.1"/>
    </source>
</evidence>
<keyword evidence="3" id="KW-0819">tRNA processing</keyword>
<evidence type="ECO:0000259" key="11">
    <source>
        <dbReference type="Pfam" id="PF12627"/>
    </source>
</evidence>
<evidence type="ECO:0000259" key="10">
    <source>
        <dbReference type="Pfam" id="PF01743"/>
    </source>
</evidence>
<dbReference type="Gene3D" id="1.10.246.80">
    <property type="match status" value="1"/>
</dbReference>
<dbReference type="PANTHER" id="PTHR46173">
    <property type="entry name" value="CCA TRNA NUCLEOTIDYLTRANSFERASE 1, MITOCHONDRIAL"/>
    <property type="match status" value="1"/>
</dbReference>
<evidence type="ECO:0000256" key="9">
    <source>
        <dbReference type="RuleBase" id="RU003953"/>
    </source>
</evidence>
<dbReference type="InterPro" id="IPR043519">
    <property type="entry name" value="NT_sf"/>
</dbReference>
<dbReference type="InterPro" id="IPR002646">
    <property type="entry name" value="PolA_pol_head_dom"/>
</dbReference>
<feature type="domain" description="CCA-adding enzyme C-terminal" evidence="12">
    <location>
        <begin position="296"/>
        <end position="429"/>
    </location>
</feature>
<dbReference type="InterPro" id="IPR032828">
    <property type="entry name" value="PolyA_RNA-bd"/>
</dbReference>
<dbReference type="Proteomes" id="UP000321089">
    <property type="component" value="Unassembled WGS sequence"/>
</dbReference>